<dbReference type="PANTHER" id="PTHR38479:SF2">
    <property type="entry name" value="WINGED HELIX DNA-BINDING DOMAIN-CONTAINING PROTEIN"/>
    <property type="match status" value="1"/>
</dbReference>
<dbReference type="GO" id="GO:0003677">
    <property type="term" value="F:DNA binding"/>
    <property type="evidence" value="ECO:0007669"/>
    <property type="project" value="UniProtKB-KW"/>
</dbReference>
<dbReference type="Proteomes" id="UP001335325">
    <property type="component" value="Chromosome"/>
</dbReference>
<dbReference type="InterPro" id="IPR009351">
    <property type="entry name" value="AlkZ-like"/>
</dbReference>
<dbReference type="PANTHER" id="PTHR38479">
    <property type="entry name" value="LMO0824 PROTEIN"/>
    <property type="match status" value="1"/>
</dbReference>
<organism evidence="1 2">
    <name type="scientific">Streptomyces hirsutus</name>
    <dbReference type="NCBI Taxonomy" id="35620"/>
    <lineage>
        <taxon>Bacteria</taxon>
        <taxon>Bacillati</taxon>
        <taxon>Actinomycetota</taxon>
        <taxon>Actinomycetes</taxon>
        <taxon>Kitasatosporales</taxon>
        <taxon>Streptomycetaceae</taxon>
        <taxon>Streptomyces</taxon>
    </lineage>
</organism>
<evidence type="ECO:0000313" key="1">
    <source>
        <dbReference type="EMBL" id="WSD04841.1"/>
    </source>
</evidence>
<evidence type="ECO:0000313" key="2">
    <source>
        <dbReference type="Proteomes" id="UP001335325"/>
    </source>
</evidence>
<proteinExistence type="predicted"/>
<dbReference type="GeneID" id="91541512"/>
<accession>A0ABZ1GGS9</accession>
<name>A0ABZ1GGS9_9ACTN</name>
<gene>
    <name evidence="1" type="ORF">OIE73_03040</name>
</gene>
<sequence length="358" mass="39602">MLDHESVRRLRAHAQALAGGAREDSAEAVVQRVFAIQAQDATASDLGIRVRGRDITTQAIRTAYEKERSIVRGWYMRGTLHTIPSDDARWVLPLLSPRILAATNRRYQQLGLDDDLRQRADHLIRRALASHGPLTRAELTEHLTTLGIPPDGQAPFHLIRHAALTGILCHGPQRTGEATYVLLNDWLPTTGRFRWEGDAVLAELARRYLAAYAPATLEDFAAWSGLPVTWARRAWKMLAESGAITEYGTLTMLAGRVKELPGSSDTPDVRMLPAYDNYLIGYRTREVSVPALHQARVWPGGGLIRPTVVADGLAIATWTRGSGSRSIQVDAFEPVRPQIEQGIDMEKEAVVGFLRPTS</sequence>
<keyword evidence="2" id="KW-1185">Reference proteome</keyword>
<reference evidence="1 2" key="1">
    <citation type="submission" date="2022-10" db="EMBL/GenBank/DDBJ databases">
        <title>The complete genomes of actinobacterial strains from the NBC collection.</title>
        <authorList>
            <person name="Joergensen T.S."/>
            <person name="Alvarez Arevalo M."/>
            <person name="Sterndorff E.B."/>
            <person name="Faurdal D."/>
            <person name="Vuksanovic O."/>
            <person name="Mourched A.-S."/>
            <person name="Charusanti P."/>
            <person name="Shaw S."/>
            <person name="Blin K."/>
            <person name="Weber T."/>
        </authorList>
    </citation>
    <scope>NUCLEOTIDE SEQUENCE [LARGE SCALE GENOMIC DNA]</scope>
    <source>
        <strain evidence="1 2">NBC 01753</strain>
    </source>
</reference>
<keyword evidence="1" id="KW-0238">DNA-binding</keyword>
<protein>
    <submittedName>
        <fullName evidence="1">Winged helix DNA-binding domain-containing protein</fullName>
    </submittedName>
</protein>
<dbReference type="Pfam" id="PF06224">
    <property type="entry name" value="AlkZ-like"/>
    <property type="match status" value="1"/>
</dbReference>
<dbReference type="RefSeq" id="WP_326751137.1">
    <property type="nucleotide sequence ID" value="NZ_CP109134.1"/>
</dbReference>
<dbReference type="EMBL" id="CP109134">
    <property type="protein sequence ID" value="WSD04841.1"/>
    <property type="molecule type" value="Genomic_DNA"/>
</dbReference>